<accession>A0A0N0GVU4</accession>
<sequence length="307" mass="31947">MTSHLADDALARLSRPGAVPAQHQRHLDDCPDCRTRMAVWQGIGDAARADAVEQTVAVPAFDVLMGPALAAAGQQGETPAPETVAPPPRPARRFAPHGFPEPWRLAGLLALRQAALLPRIWAPLSALGIVGAALLATTFTQERLALRVFGGAVVLLMLFGALLVASPRRDPRRELLFTLPVPPAAVFLARLTVVLSVDVLLALACSALVDGPGWRTVVASWLGESLLAASLALALSVRFAPAIGAAAGGTLWLLGLLSGPEGMFTTPFQDLLGALLSTTPWTLVLALGLLGWAAMAMRRAGGAAASD</sequence>
<feature type="transmembrane region" description="Helical" evidence="1">
    <location>
        <begin position="242"/>
        <end position="259"/>
    </location>
</feature>
<dbReference type="AlphaFoldDB" id="A0A0N0GVU4"/>
<reference evidence="3" key="1">
    <citation type="submission" date="2015-07" db="EMBL/GenBank/DDBJ databases">
        <authorList>
            <person name="Ju K.-S."/>
            <person name="Doroghazi J.R."/>
            <person name="Metcalf W.W."/>
        </authorList>
    </citation>
    <scope>NUCLEOTIDE SEQUENCE [LARGE SCALE GENOMIC DNA]</scope>
    <source>
        <strain evidence="3">NRRL ISP-5002</strain>
    </source>
</reference>
<protein>
    <recommendedName>
        <fullName evidence="4">Zinc-finger domain-containing protein</fullName>
    </recommendedName>
</protein>
<evidence type="ECO:0000256" key="1">
    <source>
        <dbReference type="SAM" id="Phobius"/>
    </source>
</evidence>
<keyword evidence="1" id="KW-1133">Transmembrane helix</keyword>
<keyword evidence="1" id="KW-0472">Membrane</keyword>
<feature type="transmembrane region" description="Helical" evidence="1">
    <location>
        <begin position="271"/>
        <end position="292"/>
    </location>
</feature>
<feature type="transmembrane region" description="Helical" evidence="1">
    <location>
        <begin position="120"/>
        <end position="139"/>
    </location>
</feature>
<keyword evidence="3" id="KW-1185">Reference proteome</keyword>
<gene>
    <name evidence="2" type="ORF">ADL29_34040</name>
</gene>
<evidence type="ECO:0000313" key="3">
    <source>
        <dbReference type="Proteomes" id="UP000037982"/>
    </source>
</evidence>
<organism evidence="2 3">
    <name type="scientific">Streptomyces chattanoogensis</name>
    <dbReference type="NCBI Taxonomy" id="66876"/>
    <lineage>
        <taxon>Bacteria</taxon>
        <taxon>Bacillati</taxon>
        <taxon>Actinomycetota</taxon>
        <taxon>Actinomycetes</taxon>
        <taxon>Kitasatosporales</taxon>
        <taxon>Streptomycetaceae</taxon>
        <taxon>Streptomyces</taxon>
    </lineage>
</organism>
<feature type="transmembrane region" description="Helical" evidence="1">
    <location>
        <begin position="145"/>
        <end position="166"/>
    </location>
</feature>
<proteinExistence type="predicted"/>
<keyword evidence="1" id="KW-0812">Transmembrane</keyword>
<dbReference type="RefSeq" id="WP_053927376.1">
    <property type="nucleotide sequence ID" value="NZ_LGKG01000177.1"/>
</dbReference>
<dbReference type="PATRIC" id="fig|66876.3.peg.7499"/>
<dbReference type="Proteomes" id="UP000037982">
    <property type="component" value="Unassembled WGS sequence"/>
</dbReference>
<evidence type="ECO:0008006" key="4">
    <source>
        <dbReference type="Google" id="ProtNLM"/>
    </source>
</evidence>
<evidence type="ECO:0000313" key="2">
    <source>
        <dbReference type="EMBL" id="KPC59601.1"/>
    </source>
</evidence>
<dbReference type="EMBL" id="LGKG01000177">
    <property type="protein sequence ID" value="KPC59601.1"/>
    <property type="molecule type" value="Genomic_DNA"/>
</dbReference>
<comment type="caution">
    <text evidence="2">The sequence shown here is derived from an EMBL/GenBank/DDBJ whole genome shotgun (WGS) entry which is preliminary data.</text>
</comment>
<name>A0A0N0GVU4_9ACTN</name>
<feature type="transmembrane region" description="Helical" evidence="1">
    <location>
        <begin position="187"/>
        <end position="209"/>
    </location>
</feature>